<dbReference type="Gene3D" id="3.30.830.10">
    <property type="entry name" value="Metalloenzyme, LuxS/M16 peptidase-like"/>
    <property type="match status" value="1"/>
</dbReference>
<dbReference type="EMBL" id="CAADJG010000002">
    <property type="protein sequence ID" value="VFS82958.1"/>
    <property type="molecule type" value="Genomic_DNA"/>
</dbReference>
<dbReference type="Proteomes" id="UP000332594">
    <property type="component" value="Unassembled WGS sequence"/>
</dbReference>
<keyword evidence="2" id="KW-0645">Protease</keyword>
<name>A0A485CEB1_RAOTE</name>
<dbReference type="AlphaFoldDB" id="A0A485CEB1"/>
<dbReference type="SUPFAM" id="SSF63411">
    <property type="entry name" value="LuxS/MPP-like metallohydrolase"/>
    <property type="match status" value="1"/>
</dbReference>
<organism evidence="2 3">
    <name type="scientific">Raoultella terrigena</name>
    <name type="common">Klebsiella terrigena</name>
    <dbReference type="NCBI Taxonomy" id="577"/>
    <lineage>
        <taxon>Bacteria</taxon>
        <taxon>Pseudomonadati</taxon>
        <taxon>Pseudomonadota</taxon>
        <taxon>Gammaproteobacteria</taxon>
        <taxon>Enterobacterales</taxon>
        <taxon>Enterobacteriaceae</taxon>
        <taxon>Klebsiella/Raoultella group</taxon>
        <taxon>Raoultella</taxon>
    </lineage>
</organism>
<dbReference type="InterPro" id="IPR011249">
    <property type="entry name" value="Metalloenz_LuxS/M16"/>
</dbReference>
<dbReference type="GO" id="GO:0046872">
    <property type="term" value="F:metal ion binding"/>
    <property type="evidence" value="ECO:0007669"/>
    <property type="project" value="InterPro"/>
</dbReference>
<gene>
    <name evidence="2" type="primary">ptrA_1</name>
    <name evidence="2" type="ORF">NCTC13038_04689</name>
</gene>
<sequence>MNVGRQWGVGFLLQAAISSPPSCGSASRPSSDGGSKAEGDDPEEFAQIQQATIAQMMQAPQTLGGEASQLSKDFDRGNMRFDSRDKVVAQIKLLTPQKLADFFHQTVVDPQGMAILSQVSGSQNGKTDYALPQGGKVWENVSALQKSLPLMRENE</sequence>
<keyword evidence="2" id="KW-0378">Hydrolase</keyword>
<proteinExistence type="predicted"/>
<dbReference type="GO" id="GO:0006508">
    <property type="term" value="P:proteolysis"/>
    <property type="evidence" value="ECO:0007669"/>
    <property type="project" value="UniProtKB-KW"/>
</dbReference>
<dbReference type="EC" id="3.4.24.55" evidence="2"/>
<evidence type="ECO:0000313" key="2">
    <source>
        <dbReference type="EMBL" id="VFS82958.1"/>
    </source>
</evidence>
<evidence type="ECO:0000313" key="3">
    <source>
        <dbReference type="Proteomes" id="UP000332594"/>
    </source>
</evidence>
<accession>A0A485CEB1</accession>
<feature type="region of interest" description="Disordered" evidence="1">
    <location>
        <begin position="18"/>
        <end position="44"/>
    </location>
</feature>
<feature type="compositionally biased region" description="Polar residues" evidence="1">
    <location>
        <begin position="18"/>
        <end position="33"/>
    </location>
</feature>
<evidence type="ECO:0000256" key="1">
    <source>
        <dbReference type="SAM" id="MobiDB-lite"/>
    </source>
</evidence>
<protein>
    <submittedName>
        <fullName evidence="2">Protease 3</fullName>
        <ecNumber evidence="2">3.4.24.55</ecNumber>
    </submittedName>
</protein>
<dbReference type="GO" id="GO:0004222">
    <property type="term" value="F:metalloendopeptidase activity"/>
    <property type="evidence" value="ECO:0007669"/>
    <property type="project" value="UniProtKB-EC"/>
</dbReference>
<reference evidence="2 3" key="1">
    <citation type="submission" date="2019-03" db="EMBL/GenBank/DDBJ databases">
        <authorList>
            <consortium name="Pathogen Informatics"/>
        </authorList>
    </citation>
    <scope>NUCLEOTIDE SEQUENCE [LARGE SCALE GENOMIC DNA]</scope>
    <source>
        <strain evidence="2 3">NCTC13038</strain>
    </source>
</reference>